<organism evidence="1">
    <name type="scientific">human gut metagenome</name>
    <dbReference type="NCBI Taxonomy" id="408170"/>
    <lineage>
        <taxon>unclassified sequences</taxon>
        <taxon>metagenomes</taxon>
        <taxon>organismal metagenomes</taxon>
    </lineage>
</organism>
<feature type="non-terminal residue" evidence="1">
    <location>
        <position position="1"/>
    </location>
</feature>
<dbReference type="EMBL" id="AZMM01012100">
    <property type="protein sequence ID" value="ETJ33443.1"/>
    <property type="molecule type" value="Genomic_DNA"/>
</dbReference>
<evidence type="ECO:0000313" key="1">
    <source>
        <dbReference type="EMBL" id="ETJ33443.1"/>
    </source>
</evidence>
<reference evidence="1" key="1">
    <citation type="submission" date="2013-12" db="EMBL/GenBank/DDBJ databases">
        <title>A Varibaculum cambriense genome reconstructed from a premature infant gut community with otherwise low bacterial novelty that shifts toward anaerobic metabolism during the third week of life.</title>
        <authorList>
            <person name="Brown C.T."/>
            <person name="Sharon I."/>
            <person name="Thomas B.C."/>
            <person name="Castelle C.J."/>
            <person name="Morowitz M.J."/>
            <person name="Banfield J.F."/>
        </authorList>
    </citation>
    <scope>NUCLEOTIDE SEQUENCE</scope>
</reference>
<name>W1XST9_9ZZZZ</name>
<proteinExistence type="predicted"/>
<dbReference type="AlphaFoldDB" id="W1XST9"/>
<sequence>GRPISRAQILGSDAMANAGGVDWAGIVINNITV</sequence>
<accession>W1XST9</accession>
<gene>
    <name evidence="1" type="ORF">Q604_UNBC12100G0002</name>
</gene>
<comment type="caution">
    <text evidence="1">The sequence shown here is derived from an EMBL/GenBank/DDBJ whole genome shotgun (WGS) entry which is preliminary data.</text>
</comment>
<protein>
    <submittedName>
        <fullName evidence="1">Uncharacterized protein</fullName>
    </submittedName>
</protein>